<name>A0A1N7SLC4_9BURK</name>
<feature type="region of interest" description="Disordered" evidence="1">
    <location>
        <begin position="252"/>
        <end position="271"/>
    </location>
</feature>
<dbReference type="EMBL" id="CYGX02000095">
    <property type="protein sequence ID" value="SIT48180.1"/>
    <property type="molecule type" value="Genomic_DNA"/>
</dbReference>
<feature type="domain" description="HNH nuclease" evidence="2">
    <location>
        <begin position="151"/>
        <end position="200"/>
    </location>
</feature>
<organism evidence="4 5">
    <name type="scientific">Paraburkholderia ribeironis</name>
    <dbReference type="NCBI Taxonomy" id="1247936"/>
    <lineage>
        <taxon>Bacteria</taxon>
        <taxon>Pseudomonadati</taxon>
        <taxon>Pseudomonadota</taxon>
        <taxon>Betaproteobacteria</taxon>
        <taxon>Burkholderiales</taxon>
        <taxon>Burkholderiaceae</taxon>
        <taxon>Paraburkholderia</taxon>
    </lineage>
</organism>
<reference evidence="4 5" key="1">
    <citation type="submission" date="2016-12" db="EMBL/GenBank/DDBJ databases">
        <authorList>
            <person name="Song W.-J."/>
            <person name="Kurnit D.M."/>
        </authorList>
    </citation>
    <scope>NUCLEOTIDE SEQUENCE [LARGE SCALE GENOMIC DNA]</scope>
    <source>
        <strain evidence="4 5">STM7296</strain>
    </source>
</reference>
<dbReference type="Proteomes" id="UP000187012">
    <property type="component" value="Unassembled WGS sequence"/>
</dbReference>
<evidence type="ECO:0000259" key="3">
    <source>
        <dbReference type="Pfam" id="PF24698"/>
    </source>
</evidence>
<dbReference type="InterPro" id="IPR056079">
    <property type="entry name" value="DUF7662"/>
</dbReference>
<accession>A0A1N7SLC4</accession>
<gene>
    <name evidence="4" type="ORF">BN2475_950015</name>
</gene>
<dbReference type="RefSeq" id="WP_094782993.1">
    <property type="nucleotide sequence ID" value="NZ_CYGX02000095.1"/>
</dbReference>
<feature type="domain" description="DUF7662" evidence="3">
    <location>
        <begin position="4"/>
        <end position="80"/>
    </location>
</feature>
<sequence length="271" mass="30631">MAKYDALETYLRSLAGDTVRLTFDEINKILPTRLPRSAYEHPPFWSNTEVGSSHVWADAWQGAGWRTVGHNLEQQYVEFRRFAAGPSGELQDHAQPLIEEDAVASGPIARDATRNEDRRNTSEDRQLASIWTRRGQQKFRGRLLRAYGSVCAVSGSTVEPLLEAAHIVPHALETNYAVTNGLLLRADIHTLFDLHLIAVDADGRVSVTRSLEWTEYAQFRGRRLVALPVDQAERPSPEQLKRHHNLFIAREEALDDEAPKTSRDELSCRPD</sequence>
<dbReference type="STRING" id="1247936.BN2475_950015"/>
<feature type="region of interest" description="Disordered" evidence="1">
    <location>
        <begin position="101"/>
        <end position="124"/>
    </location>
</feature>
<dbReference type="Pfam" id="PF24698">
    <property type="entry name" value="DUF7662"/>
    <property type="match status" value="1"/>
</dbReference>
<dbReference type="Pfam" id="PF13391">
    <property type="entry name" value="HNH_2"/>
    <property type="match status" value="1"/>
</dbReference>
<evidence type="ECO:0000259" key="2">
    <source>
        <dbReference type="Pfam" id="PF13391"/>
    </source>
</evidence>
<dbReference type="AlphaFoldDB" id="A0A1N7SLC4"/>
<feature type="compositionally biased region" description="Basic and acidic residues" evidence="1">
    <location>
        <begin position="111"/>
        <end position="124"/>
    </location>
</feature>
<proteinExistence type="predicted"/>
<dbReference type="InterPro" id="IPR003615">
    <property type="entry name" value="HNH_nuc"/>
</dbReference>
<evidence type="ECO:0000256" key="1">
    <source>
        <dbReference type="SAM" id="MobiDB-lite"/>
    </source>
</evidence>
<protein>
    <submittedName>
        <fullName evidence="4">HNH nuclease</fullName>
    </submittedName>
</protein>
<dbReference type="OrthoDB" id="9811869at2"/>
<evidence type="ECO:0000313" key="5">
    <source>
        <dbReference type="Proteomes" id="UP000187012"/>
    </source>
</evidence>
<keyword evidence="5" id="KW-1185">Reference proteome</keyword>
<evidence type="ECO:0000313" key="4">
    <source>
        <dbReference type="EMBL" id="SIT48180.1"/>
    </source>
</evidence>